<sequence length="297" mass="34399">MSDLFIQKSKNKNKTISKKYKNKAKGKNLLQKEQKNKILQQKTTENQQQLFDQITFQPFKQEYYEETIDLLTDIFVNQEPVCKSTNISFQDLRQFIEQIVKIGSNLSSIAIQKYKDQDGNICSKVISAIISCDQADLNMYEQQIASTTVPQIQFILNLFQITEIKLSELLGINLGNIKKGEIIHQVVLGTHKNFQGMGVGFYLSLHNAQIVKQHGFQNAVMELTSSLSLKICKLLNIGKVIYSVKYTEIREDDKFKEGFQQIEDRLLDEQISIYFIDTSDFVIKNYEQYIKSLKFIF</sequence>
<evidence type="ECO:0008006" key="3">
    <source>
        <dbReference type="Google" id="ProtNLM"/>
    </source>
</evidence>
<dbReference type="Gene3D" id="3.40.630.30">
    <property type="match status" value="1"/>
</dbReference>
<organism evidence="1 2">
    <name type="scientific">Tetrahymena thermophila (strain SB210)</name>
    <dbReference type="NCBI Taxonomy" id="312017"/>
    <lineage>
        <taxon>Eukaryota</taxon>
        <taxon>Sar</taxon>
        <taxon>Alveolata</taxon>
        <taxon>Ciliophora</taxon>
        <taxon>Intramacronucleata</taxon>
        <taxon>Oligohymenophorea</taxon>
        <taxon>Hymenostomatida</taxon>
        <taxon>Tetrahymenina</taxon>
        <taxon>Tetrahymenidae</taxon>
        <taxon>Tetrahymena</taxon>
    </lineage>
</organism>
<evidence type="ECO:0000313" key="2">
    <source>
        <dbReference type="Proteomes" id="UP000009168"/>
    </source>
</evidence>
<dbReference type="InParanoid" id="I7LW59"/>
<name>I7LW59_TETTS</name>
<dbReference type="HOGENOM" id="CLU_938382_0_0_1"/>
<dbReference type="KEGG" id="tet:TTHERM_00310750"/>
<dbReference type="OrthoDB" id="3853310at2759"/>
<accession>I7LW59</accession>
<dbReference type="AlphaFoldDB" id="I7LW59"/>
<keyword evidence="2" id="KW-1185">Reference proteome</keyword>
<proteinExistence type="predicted"/>
<dbReference type="RefSeq" id="XP_001021147.1">
    <property type="nucleotide sequence ID" value="XM_001021147.1"/>
</dbReference>
<dbReference type="EMBL" id="GG662608">
    <property type="protein sequence ID" value="EAS00901.1"/>
    <property type="molecule type" value="Genomic_DNA"/>
</dbReference>
<protein>
    <recommendedName>
        <fullName evidence="3">N-acetyltransferase domain-containing protein</fullName>
    </recommendedName>
</protein>
<dbReference type="GeneID" id="7840985"/>
<reference evidence="2" key="1">
    <citation type="journal article" date="2006" name="PLoS Biol.">
        <title>Macronuclear genome sequence of the ciliate Tetrahymena thermophila, a model eukaryote.</title>
        <authorList>
            <person name="Eisen J.A."/>
            <person name="Coyne R.S."/>
            <person name="Wu M."/>
            <person name="Wu D."/>
            <person name="Thiagarajan M."/>
            <person name="Wortman J.R."/>
            <person name="Badger J.H."/>
            <person name="Ren Q."/>
            <person name="Amedeo P."/>
            <person name="Jones K.M."/>
            <person name="Tallon L.J."/>
            <person name="Delcher A.L."/>
            <person name="Salzberg S.L."/>
            <person name="Silva J.C."/>
            <person name="Haas B.J."/>
            <person name="Majoros W.H."/>
            <person name="Farzad M."/>
            <person name="Carlton J.M."/>
            <person name="Smith R.K. Jr."/>
            <person name="Garg J."/>
            <person name="Pearlman R.E."/>
            <person name="Karrer K.M."/>
            <person name="Sun L."/>
            <person name="Manning G."/>
            <person name="Elde N.C."/>
            <person name="Turkewitz A.P."/>
            <person name="Asai D.J."/>
            <person name="Wilkes D.E."/>
            <person name="Wang Y."/>
            <person name="Cai H."/>
            <person name="Collins K."/>
            <person name="Stewart B.A."/>
            <person name="Lee S.R."/>
            <person name="Wilamowska K."/>
            <person name="Weinberg Z."/>
            <person name="Ruzzo W.L."/>
            <person name="Wloga D."/>
            <person name="Gaertig J."/>
            <person name="Frankel J."/>
            <person name="Tsao C.-C."/>
            <person name="Gorovsky M.A."/>
            <person name="Keeling P.J."/>
            <person name="Waller R.F."/>
            <person name="Patron N.J."/>
            <person name="Cherry J.M."/>
            <person name="Stover N.A."/>
            <person name="Krieger C.J."/>
            <person name="del Toro C."/>
            <person name="Ryder H.F."/>
            <person name="Williamson S.C."/>
            <person name="Barbeau R.A."/>
            <person name="Hamilton E.P."/>
            <person name="Orias E."/>
        </authorList>
    </citation>
    <scope>NUCLEOTIDE SEQUENCE [LARGE SCALE GENOMIC DNA]</scope>
    <source>
        <strain evidence="2">SB210</strain>
    </source>
</reference>
<evidence type="ECO:0000313" key="1">
    <source>
        <dbReference type="EMBL" id="EAS00901.1"/>
    </source>
</evidence>
<gene>
    <name evidence="1" type="ORF">TTHERM_00310750</name>
</gene>
<dbReference type="Proteomes" id="UP000009168">
    <property type="component" value="Unassembled WGS sequence"/>
</dbReference>